<comment type="caution">
    <text evidence="2">The sequence shown here is derived from an EMBL/GenBank/DDBJ whole genome shotgun (WGS) entry which is preliminary data.</text>
</comment>
<evidence type="ECO:0000313" key="3">
    <source>
        <dbReference type="Proteomes" id="UP000266841"/>
    </source>
</evidence>
<protein>
    <submittedName>
        <fullName evidence="2">Uncharacterized protein</fullName>
    </submittedName>
</protein>
<proteinExistence type="predicted"/>
<name>K0SKI2_THAOC</name>
<feature type="compositionally biased region" description="Polar residues" evidence="1">
    <location>
        <begin position="1"/>
        <end position="28"/>
    </location>
</feature>
<dbReference type="EMBL" id="AGNL01015760">
    <property type="protein sequence ID" value="EJK65479.1"/>
    <property type="molecule type" value="Genomic_DNA"/>
</dbReference>
<dbReference type="Proteomes" id="UP000266841">
    <property type="component" value="Unassembled WGS sequence"/>
</dbReference>
<accession>K0SKI2</accession>
<feature type="non-terminal residue" evidence="2">
    <location>
        <position position="156"/>
    </location>
</feature>
<gene>
    <name evidence="2" type="ORF">THAOC_13651</name>
</gene>
<feature type="compositionally biased region" description="Basic and acidic residues" evidence="1">
    <location>
        <begin position="44"/>
        <end position="61"/>
    </location>
</feature>
<sequence length="156" mass="16617">MMGQPQASEYNQHTAVSSTGNTAQGSSQDSRHEICIALGGKQLSKTEHRDDDRSRPRDLKSLSRHLRGGARPSEVIPDLHGIVISKLEALEYIQDMHEGGNKAALASSTRAFIGDVSTTISDLKKPGDLALPSAQLLEDGLDLDVLGAASDSDIAE</sequence>
<feature type="region of interest" description="Disordered" evidence="1">
    <location>
        <begin position="1"/>
        <end position="71"/>
    </location>
</feature>
<organism evidence="2 3">
    <name type="scientific">Thalassiosira oceanica</name>
    <name type="common">Marine diatom</name>
    <dbReference type="NCBI Taxonomy" id="159749"/>
    <lineage>
        <taxon>Eukaryota</taxon>
        <taxon>Sar</taxon>
        <taxon>Stramenopiles</taxon>
        <taxon>Ochrophyta</taxon>
        <taxon>Bacillariophyta</taxon>
        <taxon>Coscinodiscophyceae</taxon>
        <taxon>Thalassiosirophycidae</taxon>
        <taxon>Thalassiosirales</taxon>
        <taxon>Thalassiosiraceae</taxon>
        <taxon>Thalassiosira</taxon>
    </lineage>
</organism>
<dbReference type="AlphaFoldDB" id="K0SKI2"/>
<evidence type="ECO:0000313" key="2">
    <source>
        <dbReference type="EMBL" id="EJK65479.1"/>
    </source>
</evidence>
<evidence type="ECO:0000256" key="1">
    <source>
        <dbReference type="SAM" id="MobiDB-lite"/>
    </source>
</evidence>
<reference evidence="2 3" key="1">
    <citation type="journal article" date="2012" name="Genome Biol.">
        <title>Genome and low-iron response of an oceanic diatom adapted to chronic iron limitation.</title>
        <authorList>
            <person name="Lommer M."/>
            <person name="Specht M."/>
            <person name="Roy A.S."/>
            <person name="Kraemer L."/>
            <person name="Andreson R."/>
            <person name="Gutowska M.A."/>
            <person name="Wolf J."/>
            <person name="Bergner S.V."/>
            <person name="Schilhabel M.B."/>
            <person name="Klostermeier U.C."/>
            <person name="Beiko R.G."/>
            <person name="Rosenstiel P."/>
            <person name="Hippler M."/>
            <person name="Laroche J."/>
        </authorList>
    </citation>
    <scope>NUCLEOTIDE SEQUENCE [LARGE SCALE GENOMIC DNA]</scope>
    <source>
        <strain evidence="2 3">CCMP1005</strain>
    </source>
</reference>
<keyword evidence="3" id="KW-1185">Reference proteome</keyword>